<dbReference type="EMBL" id="QGDI01000002">
    <property type="protein sequence ID" value="PWJ14509.1"/>
    <property type="molecule type" value="Genomic_DNA"/>
</dbReference>
<feature type="chain" id="PRO_5038501149" description="Dockerin domain-containing protein" evidence="1">
    <location>
        <begin position="22"/>
        <end position="781"/>
    </location>
</feature>
<dbReference type="InterPro" id="IPR016134">
    <property type="entry name" value="Dockerin_dom"/>
</dbReference>
<dbReference type="InterPro" id="IPR036439">
    <property type="entry name" value="Dockerin_dom_sf"/>
</dbReference>
<proteinExistence type="predicted"/>
<dbReference type="CDD" id="cd14256">
    <property type="entry name" value="Dockerin_I"/>
    <property type="match status" value="1"/>
</dbReference>
<dbReference type="PROSITE" id="PS51257">
    <property type="entry name" value="PROKAR_LIPOPROTEIN"/>
    <property type="match status" value="1"/>
</dbReference>
<dbReference type="RefSeq" id="WP_109725388.1">
    <property type="nucleotide sequence ID" value="NZ_QGDI01000002.1"/>
</dbReference>
<accession>A0A315Y419</accession>
<feature type="signal peptide" evidence="1">
    <location>
        <begin position="1"/>
        <end position="21"/>
    </location>
</feature>
<dbReference type="PROSITE" id="PS51766">
    <property type="entry name" value="DOCKERIN"/>
    <property type="match status" value="1"/>
</dbReference>
<dbReference type="SUPFAM" id="SSF63446">
    <property type="entry name" value="Type I dockerin domain"/>
    <property type="match status" value="1"/>
</dbReference>
<name>A0A315Y419_RUMFL</name>
<gene>
    <name evidence="3" type="ORF">IE37_00493</name>
</gene>
<evidence type="ECO:0000313" key="4">
    <source>
        <dbReference type="Proteomes" id="UP000245720"/>
    </source>
</evidence>
<organism evidence="3 4">
    <name type="scientific">Ruminococcus flavefaciens</name>
    <dbReference type="NCBI Taxonomy" id="1265"/>
    <lineage>
        <taxon>Bacteria</taxon>
        <taxon>Bacillati</taxon>
        <taxon>Bacillota</taxon>
        <taxon>Clostridia</taxon>
        <taxon>Eubacteriales</taxon>
        <taxon>Oscillospiraceae</taxon>
        <taxon>Ruminococcus</taxon>
    </lineage>
</organism>
<keyword evidence="1" id="KW-0732">Signal</keyword>
<evidence type="ECO:0000256" key="1">
    <source>
        <dbReference type="SAM" id="SignalP"/>
    </source>
</evidence>
<dbReference type="AlphaFoldDB" id="A0A315Y419"/>
<dbReference type="GO" id="GO:0000272">
    <property type="term" value="P:polysaccharide catabolic process"/>
    <property type="evidence" value="ECO:0007669"/>
    <property type="project" value="InterPro"/>
</dbReference>
<dbReference type="Proteomes" id="UP000245720">
    <property type="component" value="Unassembled WGS sequence"/>
</dbReference>
<reference evidence="3 4" key="1">
    <citation type="submission" date="2018-05" db="EMBL/GenBank/DDBJ databases">
        <title>The Hungate 1000. A catalogue of reference genomes from the rumen microbiome.</title>
        <authorList>
            <person name="Kelly W."/>
        </authorList>
    </citation>
    <scope>NUCLEOTIDE SEQUENCE [LARGE SCALE GENOMIC DNA]</scope>
    <source>
        <strain evidence="3 4">SAb67</strain>
    </source>
</reference>
<comment type="caution">
    <text evidence="3">The sequence shown here is derived from an EMBL/GenBank/DDBJ whole genome shotgun (WGS) entry which is preliminary data.</text>
</comment>
<dbReference type="Gene3D" id="1.10.1330.10">
    <property type="entry name" value="Dockerin domain"/>
    <property type="match status" value="1"/>
</dbReference>
<protein>
    <recommendedName>
        <fullName evidence="2">Dockerin domain-containing protein</fullName>
    </recommendedName>
</protein>
<evidence type="ECO:0000259" key="2">
    <source>
        <dbReference type="PROSITE" id="PS51766"/>
    </source>
</evidence>
<evidence type="ECO:0000313" key="3">
    <source>
        <dbReference type="EMBL" id="PWJ14509.1"/>
    </source>
</evidence>
<feature type="domain" description="Dockerin" evidence="2">
    <location>
        <begin position="700"/>
        <end position="779"/>
    </location>
</feature>
<dbReference type="OrthoDB" id="9931767at2"/>
<sequence length="781" mass="86804">MLFKKALAVLSAIAVIGSCSIYNGGISTFTAAAEIEAVSDADTETCSAIVSMSELADPIPDGAHIKAQLVRVGDEETVIEQWELTQDGVKELSDLEYSEEFSYKIVFSDLPEGYGLPKKITVMFDKKGDTDNIVLCGRSAERAETEKTGLYNNVEISATPFFFSDNLMFMTDLLEDGIIEKYIVDENGARYCGLGGITVPDGHYTAYVIPDKAFRFVQYNTEAAAAIINSKSWYDKRINTDYFNRDFSKGFEFDVKNGTTDTLLNFYLENIPEEKEVCTADISVVDSETGEPVDGIKLELTNERLFEDGYITWDSSDTNPMSLDKLLCLGKNYTVTPLNTSETYYIPSVSFSFSRLGEHKDVVIKAKRKTNLDVPKIVLPDEAPVPVDDAHCAVTVGVMDNDGKPAQGVTATLYKKVKSTKTTLMSWNAEEEPVKTINDIEFDESADYYVAISGESNDYYRYDDMKLAFSKGGDSDKVVQFIFPTSMRSIKIQRTVHDTGEYGNVSTTTSGWGGIMVVDMQGYRYPFTNNHICLPDGEYLLKTVTSSLYRIIRPGTEIEAVLVNSDPSLKGYFEQNVENYKNGFKFTVKNGVCEDEIKFYAEYVPTFKNSCSADITVVDDETGEPIEGVNVVMDIPYGRGQIGWNTAETSVMKFDYLRFTDADYRFTVTDLPENYTYGKKEPLSFAKYGEHQNFEIKLSKTTKKGDANCDGTVELADAILIMQAIANPDKYGVEGSAGMHITEQGTVNGDVDPAVKGITSNDALRIQMYLLHQIDTLTAEE</sequence>